<dbReference type="SUPFAM" id="SSF52980">
    <property type="entry name" value="Restriction endonuclease-like"/>
    <property type="match status" value="1"/>
</dbReference>
<feature type="domain" description="Putative restriction endonuclease" evidence="1">
    <location>
        <begin position="19"/>
        <end position="178"/>
    </location>
</feature>
<dbReference type="Pfam" id="PF05685">
    <property type="entry name" value="Uma2"/>
    <property type="match status" value="1"/>
</dbReference>
<dbReference type="CDD" id="cd06260">
    <property type="entry name" value="DUF820-like"/>
    <property type="match status" value="1"/>
</dbReference>
<evidence type="ECO:0000259" key="1">
    <source>
        <dbReference type="Pfam" id="PF05685"/>
    </source>
</evidence>
<dbReference type="InterPro" id="IPR011335">
    <property type="entry name" value="Restrct_endonuc-II-like"/>
</dbReference>
<dbReference type="PANTHER" id="PTHR34107">
    <property type="entry name" value="SLL0198 PROTEIN-RELATED"/>
    <property type="match status" value="1"/>
</dbReference>
<organism evidence="2 3">
    <name type="scientific">Myxococcus xanthus (strain DK1622)</name>
    <dbReference type="NCBI Taxonomy" id="246197"/>
    <lineage>
        <taxon>Bacteria</taxon>
        <taxon>Pseudomonadati</taxon>
        <taxon>Myxococcota</taxon>
        <taxon>Myxococcia</taxon>
        <taxon>Myxococcales</taxon>
        <taxon>Cystobacterineae</taxon>
        <taxon>Myxococcaceae</taxon>
        <taxon>Myxococcus</taxon>
    </lineage>
</organism>
<dbReference type="HOGENOM" id="CLU_076312_1_0_7"/>
<gene>
    <name evidence="2" type="ordered locus">MXAN_3708</name>
</gene>
<dbReference type="EnsemblBacteria" id="ABF88829">
    <property type="protein sequence ID" value="ABF88829"/>
    <property type="gene ID" value="MXAN_3708"/>
</dbReference>
<dbReference type="AlphaFoldDB" id="Q1D629"/>
<dbReference type="OrthoDB" id="5518193at2"/>
<dbReference type="Gene3D" id="3.90.1570.10">
    <property type="entry name" value="tt1808, chain A"/>
    <property type="match status" value="1"/>
</dbReference>
<dbReference type="InterPro" id="IPR012296">
    <property type="entry name" value="Nuclease_put_TT1808"/>
</dbReference>
<evidence type="ECO:0000313" key="2">
    <source>
        <dbReference type="EMBL" id="ABF88829.1"/>
    </source>
</evidence>
<dbReference type="PANTHER" id="PTHR34107:SF4">
    <property type="entry name" value="SLL1222 PROTEIN"/>
    <property type="match status" value="1"/>
</dbReference>
<dbReference type="KEGG" id="mxa:MXAN_3708"/>
<evidence type="ECO:0000313" key="3">
    <source>
        <dbReference type="Proteomes" id="UP000002402"/>
    </source>
</evidence>
<dbReference type="eggNOG" id="COG4636">
    <property type="taxonomic scope" value="Bacteria"/>
</dbReference>
<sequence length="199" mass="22577">MGMSRGKNRKPATYEDIEQLPVGWVGEIVDDSLYASPRPAYGHLRAAARLTSLLAHPFELSREGPGSWWFLVEPELHFARDVVVPDVAGWRSERLPEPPDPELPWISTAPDWLCEVLSPSTRSLDRVRKMPLYFREGVANMWIIDPVRQSLEVYRRGTTSWVRSQLFTGNVTVNAEPFEVLPLDLGLLWTPRMGGTVQP</sequence>
<accession>Q1D629</accession>
<dbReference type="EMBL" id="CP000113">
    <property type="protein sequence ID" value="ABF88829.1"/>
    <property type="molecule type" value="Genomic_DNA"/>
</dbReference>
<name>Q1D629_MYXXD</name>
<protein>
    <recommendedName>
        <fullName evidence="1">Putative restriction endonuclease domain-containing protein</fullName>
    </recommendedName>
</protein>
<dbReference type="InterPro" id="IPR008538">
    <property type="entry name" value="Uma2"/>
</dbReference>
<proteinExistence type="predicted"/>
<keyword evidence="3" id="KW-1185">Reference proteome</keyword>
<reference evidence="2 3" key="1">
    <citation type="journal article" date="2006" name="Proc. Natl. Acad. Sci. U.S.A.">
        <title>Evolution of sensory complexity recorded in a myxobacterial genome.</title>
        <authorList>
            <person name="Goldman B.S."/>
            <person name="Nierman W.C."/>
            <person name="Kaiser D."/>
            <person name="Slater S.C."/>
            <person name="Durkin A.S."/>
            <person name="Eisen J.A."/>
            <person name="Ronning C.M."/>
            <person name="Barbazuk W.B."/>
            <person name="Blanchard M."/>
            <person name="Field C."/>
            <person name="Halling C."/>
            <person name="Hinkle G."/>
            <person name="Iartchuk O."/>
            <person name="Kim H.S."/>
            <person name="Mackenzie C."/>
            <person name="Madupu R."/>
            <person name="Miller N."/>
            <person name="Shvartsbeyn A."/>
            <person name="Sullivan S.A."/>
            <person name="Vaudin M."/>
            <person name="Wiegand R."/>
            <person name="Kaplan H.B."/>
        </authorList>
    </citation>
    <scope>NUCLEOTIDE SEQUENCE [LARGE SCALE GENOMIC DNA]</scope>
    <source>
        <strain evidence="3">DK1622</strain>
    </source>
</reference>
<dbReference type="Proteomes" id="UP000002402">
    <property type="component" value="Chromosome"/>
</dbReference>